<keyword evidence="1" id="KW-1133">Transmembrane helix</keyword>
<evidence type="ECO:0000313" key="4">
    <source>
        <dbReference type="Proteomes" id="UP000035009"/>
    </source>
</evidence>
<dbReference type="Pfam" id="PF02517">
    <property type="entry name" value="Rce1-like"/>
    <property type="match status" value="1"/>
</dbReference>
<feature type="domain" description="CAAX prenyl protease 2/Lysostaphin resistance protein A-like" evidence="2">
    <location>
        <begin position="133"/>
        <end position="244"/>
    </location>
</feature>
<dbReference type="GO" id="GO:0080120">
    <property type="term" value="P:CAAX-box protein maturation"/>
    <property type="evidence" value="ECO:0007669"/>
    <property type="project" value="UniProtKB-ARBA"/>
</dbReference>
<keyword evidence="4" id="KW-1185">Reference proteome</keyword>
<dbReference type="PANTHER" id="PTHR36435:SF1">
    <property type="entry name" value="CAAX AMINO TERMINAL PROTEASE FAMILY PROTEIN"/>
    <property type="match status" value="1"/>
</dbReference>
<feature type="transmembrane region" description="Helical" evidence="1">
    <location>
        <begin position="164"/>
        <end position="181"/>
    </location>
</feature>
<dbReference type="AlphaFoldDB" id="M3UVQ6"/>
<organism evidence="3 4">
    <name type="scientific">Gordonia malaquae NBRC 108250</name>
    <dbReference type="NCBI Taxonomy" id="1223542"/>
    <lineage>
        <taxon>Bacteria</taxon>
        <taxon>Bacillati</taxon>
        <taxon>Actinomycetota</taxon>
        <taxon>Actinomycetes</taxon>
        <taxon>Mycobacteriales</taxon>
        <taxon>Gordoniaceae</taxon>
        <taxon>Gordonia</taxon>
    </lineage>
</organism>
<feature type="transmembrane region" description="Helical" evidence="1">
    <location>
        <begin position="55"/>
        <end position="74"/>
    </location>
</feature>
<keyword evidence="1" id="KW-0812">Transmembrane</keyword>
<reference evidence="3 4" key="1">
    <citation type="submission" date="2013-02" db="EMBL/GenBank/DDBJ databases">
        <title>Whole genome shotgun sequence of Gordonia malaquae NBRC 108250.</title>
        <authorList>
            <person name="Yoshida I."/>
            <person name="Hosoyama A."/>
            <person name="Tsuchikane K."/>
            <person name="Ando Y."/>
            <person name="Baba S."/>
            <person name="Ohji S."/>
            <person name="Hamada M."/>
            <person name="Tamura T."/>
            <person name="Yamazoe A."/>
            <person name="Yamazaki S."/>
            <person name="Fujita N."/>
        </authorList>
    </citation>
    <scope>NUCLEOTIDE SEQUENCE [LARGE SCALE GENOMIC DNA]</scope>
    <source>
        <strain evidence="3 4">NBRC 108250</strain>
    </source>
</reference>
<evidence type="ECO:0000256" key="1">
    <source>
        <dbReference type="SAM" id="Phobius"/>
    </source>
</evidence>
<feature type="transmembrane region" description="Helical" evidence="1">
    <location>
        <begin position="232"/>
        <end position="254"/>
    </location>
</feature>
<keyword evidence="1" id="KW-0472">Membrane</keyword>
<name>M3UVQ6_GORML</name>
<proteinExistence type="predicted"/>
<dbReference type="eggNOG" id="COG1266">
    <property type="taxonomic scope" value="Bacteria"/>
</dbReference>
<dbReference type="EMBL" id="BAOP01000011">
    <property type="protein sequence ID" value="GAC79642.1"/>
    <property type="molecule type" value="Genomic_DNA"/>
</dbReference>
<sequence>MCDAEVTENMDDRLAPSARGAEIVRSRVRNYYTLVALIVVMFAAEATMHFTHFTWSRWIVTGTAVAATALALGAGLRPADLGLAPSTMARGGRWAAVIIIVVVVAIAVAMAVPPARELFRNDAYQDLSWAVSSAFVLIPLQTVIPEELLFRGVVLGSLLRRHSTGVAIGLQAVLFGLWHVVSSLGLTAGNEGFSDAVGSGALGVILGIVGAVVFTGITGVVFGWLRVKTGSLLPCLALHWAANGAGAVAAAFAWRFA</sequence>
<feature type="transmembrane region" description="Helical" evidence="1">
    <location>
        <begin position="201"/>
        <end position="225"/>
    </location>
</feature>
<dbReference type="Proteomes" id="UP000035009">
    <property type="component" value="Unassembled WGS sequence"/>
</dbReference>
<feature type="transmembrane region" description="Helical" evidence="1">
    <location>
        <begin position="31"/>
        <end position="49"/>
    </location>
</feature>
<dbReference type="PANTHER" id="PTHR36435">
    <property type="entry name" value="SLR1288 PROTEIN"/>
    <property type="match status" value="1"/>
</dbReference>
<gene>
    <name evidence="3" type="ORF">GM1_011_00700</name>
</gene>
<dbReference type="PIRSF" id="PIRSF026622">
    <property type="entry name" value="Proteas_026622"/>
    <property type="match status" value="1"/>
</dbReference>
<evidence type="ECO:0000259" key="2">
    <source>
        <dbReference type="Pfam" id="PF02517"/>
    </source>
</evidence>
<evidence type="ECO:0000313" key="3">
    <source>
        <dbReference type="EMBL" id="GAC79642.1"/>
    </source>
</evidence>
<feature type="transmembrane region" description="Helical" evidence="1">
    <location>
        <begin position="94"/>
        <end position="115"/>
    </location>
</feature>
<protein>
    <recommendedName>
        <fullName evidence="2">CAAX prenyl protease 2/Lysostaphin resistance protein A-like domain-containing protein</fullName>
    </recommendedName>
</protein>
<dbReference type="InterPro" id="IPR003675">
    <property type="entry name" value="Rce1/LyrA-like_dom"/>
</dbReference>
<dbReference type="STRING" id="410332.SAMN04488550_3176"/>
<dbReference type="InterPro" id="IPR015837">
    <property type="entry name" value="UCP026622_CAAX_protease"/>
</dbReference>
<dbReference type="InterPro" id="IPR052710">
    <property type="entry name" value="CAAX_protease"/>
</dbReference>
<dbReference type="RefSeq" id="WP_008378186.1">
    <property type="nucleotide sequence ID" value="NZ_BAOP01000011.1"/>
</dbReference>
<dbReference type="GO" id="GO:0004175">
    <property type="term" value="F:endopeptidase activity"/>
    <property type="evidence" value="ECO:0007669"/>
    <property type="project" value="UniProtKB-ARBA"/>
</dbReference>
<accession>M3UVQ6</accession>
<feature type="transmembrane region" description="Helical" evidence="1">
    <location>
        <begin position="127"/>
        <end position="144"/>
    </location>
</feature>
<comment type="caution">
    <text evidence="3">The sequence shown here is derived from an EMBL/GenBank/DDBJ whole genome shotgun (WGS) entry which is preliminary data.</text>
</comment>